<dbReference type="Gene3D" id="3.40.50.150">
    <property type="entry name" value="Vaccinia Virus protein VP39"/>
    <property type="match status" value="1"/>
</dbReference>
<proteinExistence type="predicted"/>
<dbReference type="RefSeq" id="WP_039713698.1">
    <property type="nucleotide sequence ID" value="NZ_JTJC03000017.1"/>
</dbReference>
<dbReference type="Proteomes" id="UP000031532">
    <property type="component" value="Unassembled WGS sequence"/>
</dbReference>
<comment type="caution">
    <text evidence="2">The sequence shown here is derived from an EMBL/GenBank/DDBJ whole genome shotgun (WGS) entry which is preliminary data.</text>
</comment>
<evidence type="ECO:0000313" key="2">
    <source>
        <dbReference type="EMBL" id="NHC38169.1"/>
    </source>
</evidence>
<dbReference type="CDD" id="cd02440">
    <property type="entry name" value="AdoMet_MTases"/>
    <property type="match status" value="1"/>
</dbReference>
<dbReference type="PANTHER" id="PTHR43861">
    <property type="entry name" value="TRANS-ACONITATE 2-METHYLTRANSFERASE-RELATED"/>
    <property type="match status" value="1"/>
</dbReference>
<keyword evidence="2" id="KW-0489">Methyltransferase</keyword>
<dbReference type="InterPro" id="IPR029063">
    <property type="entry name" value="SAM-dependent_MTases_sf"/>
</dbReference>
<keyword evidence="1" id="KW-0808">Transferase</keyword>
<protein>
    <submittedName>
        <fullName evidence="2">Class I SAM-dependent methyltransferase</fullName>
    </submittedName>
</protein>
<dbReference type="AlphaFoldDB" id="A0A9X5EAI5"/>
<dbReference type="PANTHER" id="PTHR43861:SF3">
    <property type="entry name" value="PUTATIVE (AFU_ORTHOLOGUE AFUA_2G14390)-RELATED"/>
    <property type="match status" value="1"/>
</dbReference>
<organism evidence="2 3">
    <name type="scientific">Scytonema millei VB511283</name>
    <dbReference type="NCBI Taxonomy" id="1245923"/>
    <lineage>
        <taxon>Bacteria</taxon>
        <taxon>Bacillati</taxon>
        <taxon>Cyanobacteriota</taxon>
        <taxon>Cyanophyceae</taxon>
        <taxon>Nostocales</taxon>
        <taxon>Scytonemataceae</taxon>
        <taxon>Scytonema</taxon>
    </lineage>
</organism>
<keyword evidence="3" id="KW-1185">Reference proteome</keyword>
<evidence type="ECO:0000256" key="1">
    <source>
        <dbReference type="ARBA" id="ARBA00022679"/>
    </source>
</evidence>
<dbReference type="SUPFAM" id="SSF53335">
    <property type="entry name" value="S-adenosyl-L-methionine-dependent methyltransferases"/>
    <property type="match status" value="1"/>
</dbReference>
<reference evidence="2 3" key="1">
    <citation type="journal article" date="2015" name="Genome Announc.">
        <title>Draft Genome Sequence of the Terrestrial Cyanobacterium Scytonema millei VB511283, Isolated from Eastern India.</title>
        <authorList>
            <person name="Sen D."/>
            <person name="Chandrababunaidu M.M."/>
            <person name="Singh D."/>
            <person name="Sanghi N."/>
            <person name="Ghorai A."/>
            <person name="Mishra G.P."/>
            <person name="Madduluri M."/>
            <person name="Adhikary S.P."/>
            <person name="Tripathy S."/>
        </authorList>
    </citation>
    <scope>NUCLEOTIDE SEQUENCE [LARGE SCALE GENOMIC DNA]</scope>
    <source>
        <strain evidence="2 3">VB511283</strain>
    </source>
</reference>
<dbReference type="GO" id="GO:0008168">
    <property type="term" value="F:methyltransferase activity"/>
    <property type="evidence" value="ECO:0007669"/>
    <property type="project" value="UniProtKB-KW"/>
</dbReference>
<dbReference type="Pfam" id="PF13489">
    <property type="entry name" value="Methyltransf_23"/>
    <property type="match status" value="1"/>
</dbReference>
<name>A0A9X5EAI5_9CYAN</name>
<sequence>MLETSKRLESTKELEQITAEYLNPTPDRSVDQKVLDLVSDLVISRLDGDRILELGVGDRIWTPKLIDKFADVTSVDGSSGLLAAMQADLVGKLDGKHWTPVCSLFEDYQPDRTFDTVLATFVLEHVDNPGLILQMARQNWLKPGGKLAVVVPHALSLHRRLAVKMGLATYPGELGETDRRMGHKHAFTCYEMEKLLVEAGFQIVEQKGMFAKVLPNSTLAACSDKQLCGLFELGLDLPMEYSTTIYFLAEAKSR</sequence>
<evidence type="ECO:0000313" key="3">
    <source>
        <dbReference type="Proteomes" id="UP000031532"/>
    </source>
</evidence>
<dbReference type="GO" id="GO:0032259">
    <property type="term" value="P:methylation"/>
    <property type="evidence" value="ECO:0007669"/>
    <property type="project" value="UniProtKB-KW"/>
</dbReference>
<dbReference type="EMBL" id="JTJC03000017">
    <property type="protein sequence ID" value="NHC38169.1"/>
    <property type="molecule type" value="Genomic_DNA"/>
</dbReference>
<gene>
    <name evidence="2" type="ORF">QH73_0026710</name>
</gene>
<accession>A0A9X5EAI5</accession>